<gene>
    <name evidence="2" type="ORF">SBD_2228</name>
</gene>
<dbReference type="Proteomes" id="UP000030760">
    <property type="component" value="Unassembled WGS sequence"/>
</dbReference>
<feature type="compositionally biased region" description="Low complexity" evidence="1">
    <location>
        <begin position="35"/>
        <end position="47"/>
    </location>
</feature>
<evidence type="ECO:0008006" key="4">
    <source>
        <dbReference type="Google" id="ProtNLM"/>
    </source>
</evidence>
<protein>
    <recommendedName>
        <fullName evidence="4">YD repeat-containing protein</fullName>
    </recommendedName>
</protein>
<organism evidence="2 3">
    <name type="scientific">Streptomyces bottropensis ATCC 25435</name>
    <dbReference type="NCBI Taxonomy" id="1054862"/>
    <lineage>
        <taxon>Bacteria</taxon>
        <taxon>Bacillati</taxon>
        <taxon>Actinomycetota</taxon>
        <taxon>Actinomycetes</taxon>
        <taxon>Kitasatosporales</taxon>
        <taxon>Streptomycetaceae</taxon>
        <taxon>Streptomyces</taxon>
    </lineage>
</organism>
<proteinExistence type="predicted"/>
<evidence type="ECO:0000256" key="1">
    <source>
        <dbReference type="SAM" id="MobiDB-lite"/>
    </source>
</evidence>
<accession>M3F435</accession>
<sequence length="70" mass="6944">MTSVVTGAAIPGYATDADTQTSTAVYDWATGQQKSTSGGEESTTATTYDDSGRVATTRTAGSSGSDAGTL</sequence>
<evidence type="ECO:0000313" key="3">
    <source>
        <dbReference type="Proteomes" id="UP000030760"/>
    </source>
</evidence>
<name>M3F435_9ACTN</name>
<feature type="region of interest" description="Disordered" evidence="1">
    <location>
        <begin position="1"/>
        <end position="20"/>
    </location>
</feature>
<feature type="compositionally biased region" description="Polar residues" evidence="1">
    <location>
        <begin position="54"/>
        <end position="70"/>
    </location>
</feature>
<dbReference type="EMBL" id="KB405064">
    <property type="protein sequence ID" value="EMF56318.1"/>
    <property type="molecule type" value="Genomic_DNA"/>
</dbReference>
<feature type="region of interest" description="Disordered" evidence="1">
    <location>
        <begin position="30"/>
        <end position="70"/>
    </location>
</feature>
<evidence type="ECO:0000313" key="2">
    <source>
        <dbReference type="EMBL" id="EMF56318.1"/>
    </source>
</evidence>
<reference evidence="3" key="1">
    <citation type="journal article" date="2013" name="Genome Announc.">
        <title>Draft Genome Sequence of Streptomyces bottropensis ATCC 25435, a Bottromycin-Producing Actinomycete.</title>
        <authorList>
            <person name="Zhang H."/>
            <person name="Zhou W."/>
            <person name="Zhuang Y."/>
            <person name="Liang X."/>
            <person name="Liu T."/>
        </authorList>
    </citation>
    <scope>NUCLEOTIDE SEQUENCE [LARGE SCALE GENOMIC DNA]</scope>
    <source>
        <strain evidence="3">ATCC 25435</strain>
    </source>
</reference>
<dbReference type="AlphaFoldDB" id="M3F435"/>